<proteinExistence type="predicted"/>
<organism evidence="1 2">
    <name type="scientific">Bosea vaviloviae</name>
    <dbReference type="NCBI Taxonomy" id="1526658"/>
    <lineage>
        <taxon>Bacteria</taxon>
        <taxon>Pseudomonadati</taxon>
        <taxon>Pseudomonadota</taxon>
        <taxon>Alphaproteobacteria</taxon>
        <taxon>Hyphomicrobiales</taxon>
        <taxon>Boseaceae</taxon>
        <taxon>Bosea</taxon>
    </lineage>
</organism>
<keyword evidence="2" id="KW-1185">Reference proteome</keyword>
<dbReference type="Proteomes" id="UP000037822">
    <property type="component" value="Unassembled WGS sequence"/>
</dbReference>
<gene>
    <name evidence="1" type="ORF">AE618_10185</name>
</gene>
<sequence>MTMLKYPYSYGYESQLRYEPYQLHFHAACGRFGEAIRILEKMETWERSKLGWRLHEFQYLVDELGPLLKREDKIGVAELLRQWEVMVVRRAGVANIYEPTPFPFELA</sequence>
<dbReference type="AlphaFoldDB" id="A0A0N1F561"/>
<dbReference type="PATRIC" id="fig|1526658.3.peg.705"/>
<dbReference type="EMBL" id="LGSZ01000032">
    <property type="protein sequence ID" value="KPH81013.1"/>
    <property type="molecule type" value="Genomic_DNA"/>
</dbReference>
<name>A0A0N1F561_9HYPH</name>
<protein>
    <submittedName>
        <fullName evidence="1">Uncharacterized protein</fullName>
    </submittedName>
</protein>
<evidence type="ECO:0000313" key="1">
    <source>
        <dbReference type="EMBL" id="KPH81013.1"/>
    </source>
</evidence>
<reference evidence="1 2" key="1">
    <citation type="submission" date="2015-07" db="EMBL/GenBank/DDBJ databases">
        <title>Whole genome sequencing of Bosea vaviloviae isolated from cave pool.</title>
        <authorList>
            <person name="Tan N.E.H."/>
            <person name="Lee Y.P."/>
            <person name="Gan H.M."/>
            <person name="Barton H."/>
            <person name="Savka M.A."/>
        </authorList>
    </citation>
    <scope>NUCLEOTIDE SEQUENCE [LARGE SCALE GENOMIC DNA]</scope>
    <source>
        <strain evidence="1 2">SD260</strain>
    </source>
</reference>
<accession>A0A0N1F561</accession>
<comment type="caution">
    <text evidence="1">The sequence shown here is derived from an EMBL/GenBank/DDBJ whole genome shotgun (WGS) entry which is preliminary data.</text>
</comment>
<evidence type="ECO:0000313" key="2">
    <source>
        <dbReference type="Proteomes" id="UP000037822"/>
    </source>
</evidence>